<gene>
    <name evidence="2" type="ORF">TU86_12520</name>
</gene>
<proteinExistence type="predicted"/>
<dbReference type="Proteomes" id="UP000036325">
    <property type="component" value="Unassembled WGS sequence"/>
</dbReference>
<feature type="region of interest" description="Disordered" evidence="1">
    <location>
        <begin position="1"/>
        <end position="63"/>
    </location>
</feature>
<name>A0A0J6INW0_9PSED</name>
<comment type="caution">
    <text evidence="2">The sequence shown here is derived from an EMBL/GenBank/DDBJ whole genome shotgun (WGS) entry which is preliminary data.</text>
</comment>
<dbReference type="AlphaFoldDB" id="A0A0J6INW0"/>
<sequence length="207" mass="23138">MQTLSPSPTQHTRHPLSPLNPCPLPESGGVRTLRQIENYPLHHPPPPPGNGLRMEPPLGRETYQNGRLWPRMRSTTLQTQLKSQLKTHSYRHINTSSKKQMPMPKQKQQITLPNFLKARLTGKESPQRATACEIGGLPCPPTLPCNSMASQWLENKLAWSNVFSPTTGSCLKTSRIFKTSQTPYPGPRFNLHPTVTSVGDCPGLRHL</sequence>
<reference evidence="2 3" key="1">
    <citation type="submission" date="2015-02" db="EMBL/GenBank/DDBJ databases">
        <title>Pseudomonas helleri sp. nov. and Pseudomonas weihenstephanensis sp. nov., isolated from raw cows milk.</title>
        <authorList>
            <person name="von Neubeck M."/>
            <person name="Huptas C."/>
            <person name="Wenning M."/>
            <person name="Scherer S."/>
        </authorList>
    </citation>
    <scope>NUCLEOTIDE SEQUENCE [LARGE SCALE GENOMIC DNA]</scope>
    <source>
        <strain evidence="2 3">DSM 29166</strain>
    </source>
</reference>
<dbReference type="EMBL" id="JYLF01000004">
    <property type="protein sequence ID" value="KMN13722.1"/>
    <property type="molecule type" value="Genomic_DNA"/>
</dbReference>
<feature type="compositionally biased region" description="Polar residues" evidence="1">
    <location>
        <begin position="1"/>
        <end position="10"/>
    </location>
</feature>
<evidence type="ECO:0000313" key="3">
    <source>
        <dbReference type="Proteomes" id="UP000036325"/>
    </source>
</evidence>
<protein>
    <submittedName>
        <fullName evidence="2">Uncharacterized protein</fullName>
    </submittedName>
</protein>
<accession>A0A0J6INW0</accession>
<evidence type="ECO:0000256" key="1">
    <source>
        <dbReference type="SAM" id="MobiDB-lite"/>
    </source>
</evidence>
<evidence type="ECO:0000313" key="2">
    <source>
        <dbReference type="EMBL" id="KMN13722.1"/>
    </source>
</evidence>
<organism evidence="2 3">
    <name type="scientific">Pseudomonas weihenstephanensis</name>
    <dbReference type="NCBI Taxonomy" id="1608994"/>
    <lineage>
        <taxon>Bacteria</taxon>
        <taxon>Pseudomonadati</taxon>
        <taxon>Pseudomonadota</taxon>
        <taxon>Gammaproteobacteria</taxon>
        <taxon>Pseudomonadales</taxon>
        <taxon>Pseudomonadaceae</taxon>
        <taxon>Pseudomonas</taxon>
    </lineage>
</organism>